<dbReference type="AlphaFoldDB" id="A0A6G1J538"/>
<proteinExistence type="predicted"/>
<evidence type="ECO:0000256" key="1">
    <source>
        <dbReference type="SAM" id="MobiDB-lite"/>
    </source>
</evidence>
<keyword evidence="3" id="KW-1185">Reference proteome</keyword>
<evidence type="ECO:0000313" key="2">
    <source>
        <dbReference type="EMBL" id="KAF2685636.1"/>
    </source>
</evidence>
<protein>
    <submittedName>
        <fullName evidence="2">Uncharacterized protein</fullName>
    </submittedName>
</protein>
<organism evidence="2 3">
    <name type="scientific">Lentithecium fluviatile CBS 122367</name>
    <dbReference type="NCBI Taxonomy" id="1168545"/>
    <lineage>
        <taxon>Eukaryota</taxon>
        <taxon>Fungi</taxon>
        <taxon>Dikarya</taxon>
        <taxon>Ascomycota</taxon>
        <taxon>Pezizomycotina</taxon>
        <taxon>Dothideomycetes</taxon>
        <taxon>Pleosporomycetidae</taxon>
        <taxon>Pleosporales</taxon>
        <taxon>Massarineae</taxon>
        <taxon>Lentitheciaceae</taxon>
        <taxon>Lentithecium</taxon>
    </lineage>
</organism>
<reference evidence="2" key="1">
    <citation type="journal article" date="2020" name="Stud. Mycol.">
        <title>101 Dothideomycetes genomes: a test case for predicting lifestyles and emergence of pathogens.</title>
        <authorList>
            <person name="Haridas S."/>
            <person name="Albert R."/>
            <person name="Binder M."/>
            <person name="Bloem J."/>
            <person name="Labutti K."/>
            <person name="Salamov A."/>
            <person name="Andreopoulos B."/>
            <person name="Baker S."/>
            <person name="Barry K."/>
            <person name="Bills G."/>
            <person name="Bluhm B."/>
            <person name="Cannon C."/>
            <person name="Castanera R."/>
            <person name="Culley D."/>
            <person name="Daum C."/>
            <person name="Ezra D."/>
            <person name="Gonzalez J."/>
            <person name="Henrissat B."/>
            <person name="Kuo A."/>
            <person name="Liang C."/>
            <person name="Lipzen A."/>
            <person name="Lutzoni F."/>
            <person name="Magnuson J."/>
            <person name="Mondo S."/>
            <person name="Nolan M."/>
            <person name="Ohm R."/>
            <person name="Pangilinan J."/>
            <person name="Park H.-J."/>
            <person name="Ramirez L."/>
            <person name="Alfaro M."/>
            <person name="Sun H."/>
            <person name="Tritt A."/>
            <person name="Yoshinaga Y."/>
            <person name="Zwiers L.-H."/>
            <person name="Turgeon B."/>
            <person name="Goodwin S."/>
            <person name="Spatafora J."/>
            <person name="Crous P."/>
            <person name="Grigoriev I."/>
        </authorList>
    </citation>
    <scope>NUCLEOTIDE SEQUENCE</scope>
    <source>
        <strain evidence="2">CBS 122367</strain>
    </source>
</reference>
<feature type="region of interest" description="Disordered" evidence="1">
    <location>
        <begin position="1"/>
        <end position="247"/>
    </location>
</feature>
<accession>A0A6G1J538</accession>
<gene>
    <name evidence="2" type="ORF">K458DRAFT_416859</name>
</gene>
<feature type="compositionally biased region" description="Low complexity" evidence="1">
    <location>
        <begin position="97"/>
        <end position="107"/>
    </location>
</feature>
<feature type="compositionally biased region" description="Low complexity" evidence="1">
    <location>
        <begin position="132"/>
        <end position="152"/>
    </location>
</feature>
<feature type="compositionally biased region" description="Low complexity" evidence="1">
    <location>
        <begin position="46"/>
        <end position="59"/>
    </location>
</feature>
<dbReference type="Proteomes" id="UP000799291">
    <property type="component" value="Unassembled WGS sequence"/>
</dbReference>
<name>A0A6G1J538_9PLEO</name>
<evidence type="ECO:0000313" key="3">
    <source>
        <dbReference type="Proteomes" id="UP000799291"/>
    </source>
</evidence>
<dbReference type="EMBL" id="MU005578">
    <property type="protein sequence ID" value="KAF2685636.1"/>
    <property type="molecule type" value="Genomic_DNA"/>
</dbReference>
<sequence length="247" mass="26539">MLSKHPQIPSMFSSTVASRAGRHPSLPRPAPSSSRSPIPPRAGRHPSLARPAPSSSSRSPTPPRAHVIRVPKSMGLRTRATSPVAAAAPKRTAISKPALPRAPARAPWQPPVVEPRLPNRFRPRRPQITREAATVARSSLSSSETTASTRATQRPALQTATGSRPVRLASRQVSTEWTPPPPAPRLQATRVAPQQPVLQTTARPRPVGPSTRQVSTERTPPPPAGWFWTRNAPAKDAKVLTVDKPAP</sequence>